<evidence type="ECO:0000256" key="1">
    <source>
        <dbReference type="ARBA" id="ARBA00001698"/>
    </source>
</evidence>
<gene>
    <name evidence="20" type="ORF">EI168_06365</name>
</gene>
<evidence type="ECO:0000256" key="7">
    <source>
        <dbReference type="ARBA" id="ARBA00019373"/>
    </source>
</evidence>
<keyword evidence="8" id="KW-1003">Cell membrane</keyword>
<evidence type="ECO:0000256" key="12">
    <source>
        <dbReference type="ARBA" id="ARBA00022695"/>
    </source>
</evidence>
<keyword evidence="13 19" id="KW-1133">Transmembrane helix</keyword>
<reference evidence="20 21" key="1">
    <citation type="submission" date="2020-07" db="EMBL/GenBank/DDBJ databases">
        <title>Halophilic bacteria isolated from french cheeses.</title>
        <authorList>
            <person name="Kothe C.I."/>
            <person name="Farah-Kraiem B."/>
            <person name="Renault P."/>
            <person name="Dridi B."/>
        </authorList>
    </citation>
    <scope>NUCLEOTIDE SEQUENCE [LARGE SCALE GENOMIC DNA]</scope>
    <source>
        <strain evidence="20 21">FME1</strain>
    </source>
</reference>
<dbReference type="EMBL" id="RRZD01000005">
    <property type="protein sequence ID" value="MBE0399734.1"/>
    <property type="molecule type" value="Genomic_DNA"/>
</dbReference>
<keyword evidence="16" id="KW-0594">Phospholipid biosynthesis</keyword>
<dbReference type="Pfam" id="PF01148">
    <property type="entry name" value="CTP_transf_1"/>
    <property type="match status" value="1"/>
</dbReference>
<accession>A0ABR9EZU2</accession>
<keyword evidence="10 18" id="KW-0808">Transferase</keyword>
<keyword evidence="11 18" id="KW-0812">Transmembrane</keyword>
<dbReference type="Proteomes" id="UP001645039">
    <property type="component" value="Unassembled WGS sequence"/>
</dbReference>
<name>A0ABR9EZU2_9GAMM</name>
<evidence type="ECO:0000256" key="4">
    <source>
        <dbReference type="ARBA" id="ARBA00005189"/>
    </source>
</evidence>
<feature type="transmembrane region" description="Helical" evidence="19">
    <location>
        <begin position="251"/>
        <end position="271"/>
    </location>
</feature>
<evidence type="ECO:0000256" key="5">
    <source>
        <dbReference type="ARBA" id="ARBA00010185"/>
    </source>
</evidence>
<evidence type="ECO:0000256" key="11">
    <source>
        <dbReference type="ARBA" id="ARBA00022692"/>
    </source>
</evidence>
<evidence type="ECO:0000256" key="6">
    <source>
        <dbReference type="ARBA" id="ARBA00012487"/>
    </source>
</evidence>
<evidence type="ECO:0000256" key="16">
    <source>
        <dbReference type="ARBA" id="ARBA00023209"/>
    </source>
</evidence>
<dbReference type="GO" id="GO:0016779">
    <property type="term" value="F:nucleotidyltransferase activity"/>
    <property type="evidence" value="ECO:0007669"/>
    <property type="project" value="UniProtKB-KW"/>
</dbReference>
<evidence type="ECO:0000256" key="3">
    <source>
        <dbReference type="ARBA" id="ARBA00005119"/>
    </source>
</evidence>
<dbReference type="PANTHER" id="PTHR46382">
    <property type="entry name" value="PHOSPHATIDATE CYTIDYLYLTRANSFERASE"/>
    <property type="match status" value="1"/>
</dbReference>
<keyword evidence="14" id="KW-0443">Lipid metabolism</keyword>
<dbReference type="EC" id="2.7.7.41" evidence="6 18"/>
<evidence type="ECO:0000256" key="2">
    <source>
        <dbReference type="ARBA" id="ARBA00004651"/>
    </source>
</evidence>
<evidence type="ECO:0000256" key="15">
    <source>
        <dbReference type="ARBA" id="ARBA00023136"/>
    </source>
</evidence>
<organism evidence="20 21">
    <name type="scientific">Halomonas casei</name>
    <dbReference type="NCBI Taxonomy" id="2742613"/>
    <lineage>
        <taxon>Bacteria</taxon>
        <taxon>Pseudomonadati</taxon>
        <taxon>Pseudomonadota</taxon>
        <taxon>Gammaproteobacteria</taxon>
        <taxon>Oceanospirillales</taxon>
        <taxon>Halomonadaceae</taxon>
        <taxon>Halomonas</taxon>
    </lineage>
</organism>
<proteinExistence type="inferred from homology"/>
<evidence type="ECO:0000256" key="17">
    <source>
        <dbReference type="ARBA" id="ARBA00023264"/>
    </source>
</evidence>
<feature type="transmembrane region" description="Helical" evidence="19">
    <location>
        <begin position="53"/>
        <end position="73"/>
    </location>
</feature>
<evidence type="ECO:0000256" key="14">
    <source>
        <dbReference type="ARBA" id="ARBA00023098"/>
    </source>
</evidence>
<comment type="similarity">
    <text evidence="5 18">Belongs to the CDS family.</text>
</comment>
<dbReference type="PROSITE" id="PS01315">
    <property type="entry name" value="CDS"/>
    <property type="match status" value="1"/>
</dbReference>
<comment type="caution">
    <text evidence="20">The sequence shown here is derived from an EMBL/GenBank/DDBJ whole genome shotgun (WGS) entry which is preliminary data.</text>
</comment>
<dbReference type="RefSeq" id="WP_096282174.1">
    <property type="nucleotide sequence ID" value="NZ_CBCSBM010000002.1"/>
</dbReference>
<evidence type="ECO:0000256" key="8">
    <source>
        <dbReference type="ARBA" id="ARBA00022475"/>
    </source>
</evidence>
<evidence type="ECO:0000313" key="20">
    <source>
        <dbReference type="EMBL" id="MBE0399734.1"/>
    </source>
</evidence>
<evidence type="ECO:0000256" key="10">
    <source>
        <dbReference type="ARBA" id="ARBA00022679"/>
    </source>
</evidence>
<sequence length="280" mass="30490">MLKQRIITAAWLAPLTLIGLFGLQGGAFALFTALIVVLGAWEWTNLAGVTRQRVRLQLVAALALLMAIMWLSGAVFAVWPLWLAAVGWLVNLYWVVRYPAAGAQWQATGRRLAMGLWVLLPCWVGFNVLRDSGAIWLLFVMLLVWTADIGAYFAGRRWGKRKLAPRVSPGKSWEGVIGGLVATSLLALAFAIWQPLGVAGGLALIIITALVTLISVLGDLLESMLKRYRNIKDSSQLLPGHGGVLDRIDSLTAAIPLFALLYLEVLVARFAPMLVQGLPL</sequence>
<evidence type="ECO:0000256" key="9">
    <source>
        <dbReference type="ARBA" id="ARBA00022516"/>
    </source>
</evidence>
<keyword evidence="17" id="KW-1208">Phospholipid metabolism</keyword>
<comment type="pathway">
    <text evidence="3 18">Phospholipid metabolism; CDP-diacylglycerol biosynthesis; CDP-diacylglycerol from sn-glycerol 3-phosphate: step 3/3.</text>
</comment>
<dbReference type="PANTHER" id="PTHR46382:SF1">
    <property type="entry name" value="PHOSPHATIDATE CYTIDYLYLTRANSFERASE"/>
    <property type="match status" value="1"/>
</dbReference>
<evidence type="ECO:0000256" key="19">
    <source>
        <dbReference type="SAM" id="Phobius"/>
    </source>
</evidence>
<evidence type="ECO:0000256" key="18">
    <source>
        <dbReference type="RuleBase" id="RU003938"/>
    </source>
</evidence>
<evidence type="ECO:0000256" key="13">
    <source>
        <dbReference type="ARBA" id="ARBA00022989"/>
    </source>
</evidence>
<evidence type="ECO:0000313" key="21">
    <source>
        <dbReference type="Proteomes" id="UP001645039"/>
    </source>
</evidence>
<keyword evidence="15 19" id="KW-0472">Membrane</keyword>
<keyword evidence="12 18" id="KW-0548">Nucleotidyltransferase</keyword>
<dbReference type="InterPro" id="IPR000374">
    <property type="entry name" value="PC_trans"/>
</dbReference>
<feature type="transmembrane region" description="Helical" evidence="19">
    <location>
        <begin position="12"/>
        <end position="41"/>
    </location>
</feature>
<comment type="subcellular location">
    <subcellularLocation>
        <location evidence="2">Cell membrane</location>
        <topology evidence="2">Multi-pass membrane protein</topology>
    </subcellularLocation>
</comment>
<comment type="pathway">
    <text evidence="4">Lipid metabolism.</text>
</comment>
<feature type="transmembrane region" description="Helical" evidence="19">
    <location>
        <begin position="135"/>
        <end position="154"/>
    </location>
</feature>
<comment type="catalytic activity">
    <reaction evidence="1 18">
        <text>a 1,2-diacyl-sn-glycero-3-phosphate + CTP + H(+) = a CDP-1,2-diacyl-sn-glycerol + diphosphate</text>
        <dbReference type="Rhea" id="RHEA:16229"/>
        <dbReference type="ChEBI" id="CHEBI:15378"/>
        <dbReference type="ChEBI" id="CHEBI:33019"/>
        <dbReference type="ChEBI" id="CHEBI:37563"/>
        <dbReference type="ChEBI" id="CHEBI:58332"/>
        <dbReference type="ChEBI" id="CHEBI:58608"/>
        <dbReference type="EC" id="2.7.7.41"/>
    </reaction>
</comment>
<keyword evidence="9" id="KW-0444">Lipid biosynthesis</keyword>
<feature type="transmembrane region" description="Helical" evidence="19">
    <location>
        <begin position="199"/>
        <end position="221"/>
    </location>
</feature>
<keyword evidence="21" id="KW-1185">Reference proteome</keyword>
<feature type="transmembrane region" description="Helical" evidence="19">
    <location>
        <begin position="175"/>
        <end position="193"/>
    </location>
</feature>
<protein>
    <recommendedName>
        <fullName evidence="7 18">Phosphatidate cytidylyltransferase</fullName>
        <ecNumber evidence="6 18">2.7.7.41</ecNumber>
    </recommendedName>
</protein>